<keyword evidence="3" id="KW-0175">Coiled coil</keyword>
<sequence>MEKIIGVDQLRPRLGDYLEEVDKGEVLIITYRSNPKGVILSYKQYEQFKKIQEKLKMLELKNLIEEVREKAANYEISDEEILKEIEEARKCE</sequence>
<dbReference type="STRING" id="870242.cpu_07250"/>
<protein>
    <recommendedName>
        <fullName evidence="2">Antitoxin</fullName>
    </recommendedName>
</protein>
<dbReference type="RefSeq" id="WP_075858703.1">
    <property type="nucleotide sequence ID" value="NZ_BDJK01000009.1"/>
</dbReference>
<evidence type="ECO:0000313" key="5">
    <source>
        <dbReference type="Proteomes" id="UP000187485"/>
    </source>
</evidence>
<dbReference type="InterPro" id="IPR006442">
    <property type="entry name" value="Antitoxin_Phd/YefM"/>
</dbReference>
<reference evidence="5" key="1">
    <citation type="submission" date="2016-12" db="EMBL/GenBank/DDBJ databases">
        <title>Draft Genome Sequences od Carboxydothermus pertinax and islandicus, Hydrogenogenic Carboxydotrophic Bacteria.</title>
        <authorList>
            <person name="Fukuyama Y."/>
            <person name="Ohmae K."/>
            <person name="Yoneda Y."/>
            <person name="Yoshida T."/>
            <person name="Sako Y."/>
        </authorList>
    </citation>
    <scope>NUCLEOTIDE SEQUENCE [LARGE SCALE GENOMIC DNA]</scope>
    <source>
        <strain evidence="5">Ug1</strain>
    </source>
</reference>
<dbReference type="OrthoDB" id="1809400at2"/>
<dbReference type="EMBL" id="BDJK01000009">
    <property type="protein sequence ID" value="GAV22215.1"/>
    <property type="molecule type" value="Genomic_DNA"/>
</dbReference>
<evidence type="ECO:0000313" key="4">
    <source>
        <dbReference type="EMBL" id="GAV22215.1"/>
    </source>
</evidence>
<dbReference type="SUPFAM" id="SSF143120">
    <property type="entry name" value="YefM-like"/>
    <property type="match status" value="1"/>
</dbReference>
<feature type="coiled-coil region" evidence="3">
    <location>
        <begin position="50"/>
        <end position="80"/>
    </location>
</feature>
<proteinExistence type="inferred from homology"/>
<evidence type="ECO:0000256" key="3">
    <source>
        <dbReference type="SAM" id="Coils"/>
    </source>
</evidence>
<evidence type="ECO:0000256" key="2">
    <source>
        <dbReference type="RuleBase" id="RU362080"/>
    </source>
</evidence>
<keyword evidence="5" id="KW-1185">Reference proteome</keyword>
<comment type="similarity">
    <text evidence="1 2">Belongs to the phD/YefM antitoxin family.</text>
</comment>
<dbReference type="Proteomes" id="UP000187485">
    <property type="component" value="Unassembled WGS sequence"/>
</dbReference>
<organism evidence="4 5">
    <name type="scientific">Carboxydothermus pertinax</name>
    <dbReference type="NCBI Taxonomy" id="870242"/>
    <lineage>
        <taxon>Bacteria</taxon>
        <taxon>Bacillati</taxon>
        <taxon>Bacillota</taxon>
        <taxon>Clostridia</taxon>
        <taxon>Thermoanaerobacterales</taxon>
        <taxon>Thermoanaerobacteraceae</taxon>
        <taxon>Carboxydothermus</taxon>
    </lineage>
</organism>
<comment type="function">
    <text evidence="2">Antitoxin component of a type II toxin-antitoxin (TA) system.</text>
</comment>
<comment type="caution">
    <text evidence="4">The sequence shown here is derived from an EMBL/GenBank/DDBJ whole genome shotgun (WGS) entry which is preliminary data.</text>
</comment>
<dbReference type="NCBIfam" id="TIGR01552">
    <property type="entry name" value="phd_fam"/>
    <property type="match status" value="1"/>
</dbReference>
<dbReference type="AlphaFoldDB" id="A0A1L8CTF0"/>
<evidence type="ECO:0000256" key="1">
    <source>
        <dbReference type="ARBA" id="ARBA00009981"/>
    </source>
</evidence>
<name>A0A1L8CTF0_9THEO</name>
<dbReference type="Pfam" id="PF02604">
    <property type="entry name" value="PhdYeFM_antitox"/>
    <property type="match status" value="1"/>
</dbReference>
<dbReference type="Gene3D" id="3.40.1620.10">
    <property type="entry name" value="YefM-like domain"/>
    <property type="match status" value="1"/>
</dbReference>
<dbReference type="InterPro" id="IPR036165">
    <property type="entry name" value="YefM-like_sf"/>
</dbReference>
<accession>A0A1L8CTF0</accession>
<gene>
    <name evidence="4" type="ORF">cpu_07250</name>
</gene>